<organism evidence="2 3">
    <name type="scientific">Methylophilus glucosoxydans</name>
    <dbReference type="NCBI Taxonomy" id="752553"/>
    <lineage>
        <taxon>Bacteria</taxon>
        <taxon>Pseudomonadati</taxon>
        <taxon>Pseudomonadota</taxon>
        <taxon>Betaproteobacteria</taxon>
        <taxon>Nitrosomonadales</taxon>
        <taxon>Methylophilaceae</taxon>
        <taxon>Methylophilus</taxon>
    </lineage>
</organism>
<sequence length="369" mass="40164">MRLAILSHSARIYSQMARREGFDVLAVDAFADAETRQAAQACVIWPGFDNPGAAHGMADLLAQLDAFAPEAVVFGSGFEANTKAYQALCERYPVYANAAEVVMQVKDPFVLQQTCERSGVASPMVTRQKPVSGTWLYKQIGACGGGHVQIDDFAATGPSAAFDQAYWQAFQAGQAVGLLFIAQSNACELIGVHALKQRPGGFTYAGASRLHDEKIWAAAQQVLNALLPNLNLIGLNSLDAIWVEDTLHVLEINPRLSASMRLYSQMPLIQVHLASCQQAQGPALSRLTGYASHCIAYAQQAITVRSLDWPEWVEDRPTTHEIAAGQPVCSLYAEAETACGVRAALQDQKTQLEKLWGTYVCKHIEFNIH</sequence>
<feature type="domain" description="ATP-grasp fold PylC-type" evidence="1">
    <location>
        <begin position="114"/>
        <end position="259"/>
    </location>
</feature>
<dbReference type="Proteomes" id="UP001597106">
    <property type="component" value="Unassembled WGS sequence"/>
</dbReference>
<evidence type="ECO:0000259" key="1">
    <source>
        <dbReference type="Pfam" id="PF02655"/>
    </source>
</evidence>
<evidence type="ECO:0000313" key="2">
    <source>
        <dbReference type="EMBL" id="MFD0930263.1"/>
    </source>
</evidence>
<dbReference type="InterPro" id="IPR003806">
    <property type="entry name" value="ATP-grasp_PylC-type"/>
</dbReference>
<gene>
    <name evidence="2" type="ORF">ACFQ1T_10800</name>
</gene>
<keyword evidence="3" id="KW-1185">Reference proteome</keyword>
<proteinExistence type="predicted"/>
<protein>
    <submittedName>
        <fullName evidence="2">ATP-grasp domain-containing protein</fullName>
    </submittedName>
</protein>
<dbReference type="SUPFAM" id="SSF56059">
    <property type="entry name" value="Glutathione synthetase ATP-binding domain-like"/>
    <property type="match status" value="1"/>
</dbReference>
<comment type="caution">
    <text evidence="2">The sequence shown here is derived from an EMBL/GenBank/DDBJ whole genome shotgun (WGS) entry which is preliminary data.</text>
</comment>
<dbReference type="RefSeq" id="WP_379076471.1">
    <property type="nucleotide sequence ID" value="NZ_JBHTJW010000002.1"/>
</dbReference>
<evidence type="ECO:0000313" key="3">
    <source>
        <dbReference type="Proteomes" id="UP001597106"/>
    </source>
</evidence>
<dbReference type="Gene3D" id="3.30.470.20">
    <property type="entry name" value="ATP-grasp fold, B domain"/>
    <property type="match status" value="1"/>
</dbReference>
<accession>A0ABW3GKR2</accession>
<dbReference type="EMBL" id="JBHTJW010000002">
    <property type="protein sequence ID" value="MFD0930263.1"/>
    <property type="molecule type" value="Genomic_DNA"/>
</dbReference>
<dbReference type="Pfam" id="PF02655">
    <property type="entry name" value="ATP-grasp_3"/>
    <property type="match status" value="1"/>
</dbReference>
<reference evidence="3" key="1">
    <citation type="journal article" date="2019" name="Int. J. Syst. Evol. Microbiol.">
        <title>The Global Catalogue of Microorganisms (GCM) 10K type strain sequencing project: providing services to taxonomists for standard genome sequencing and annotation.</title>
        <authorList>
            <consortium name="The Broad Institute Genomics Platform"/>
            <consortium name="The Broad Institute Genome Sequencing Center for Infectious Disease"/>
            <person name="Wu L."/>
            <person name="Ma J."/>
        </authorList>
    </citation>
    <scope>NUCLEOTIDE SEQUENCE [LARGE SCALE GENOMIC DNA]</scope>
    <source>
        <strain evidence="3">CCUG 59685</strain>
    </source>
</reference>
<name>A0ABW3GKR2_9PROT</name>